<evidence type="ECO:0000313" key="2">
    <source>
        <dbReference type="Proteomes" id="UP000594638"/>
    </source>
</evidence>
<dbReference type="EMBL" id="CACTIH010009066">
    <property type="protein sequence ID" value="CAA3022252.1"/>
    <property type="molecule type" value="Genomic_DNA"/>
</dbReference>
<dbReference type="Gramene" id="OE9A024646T1">
    <property type="protein sequence ID" value="OE9A024646C1"/>
    <property type="gene ID" value="OE9A024646"/>
</dbReference>
<sequence length="145" mass="16362">MAMVTKKIHHLLMQQLNFKSQPPRPSIEDVEAAISVINTAEAQERLRLEKISKCPHKMFSQSSSVLQKNKEGMTTSSILTWTGSMGDQEDPWPRLVTSIALRRGARLRPIPLLNGPVQVRSRCHEAPGEWTSADNYGHKTSMFPR</sequence>
<reference evidence="1 2" key="1">
    <citation type="submission" date="2019-12" db="EMBL/GenBank/DDBJ databases">
        <authorList>
            <person name="Alioto T."/>
            <person name="Alioto T."/>
            <person name="Gomez Garrido J."/>
        </authorList>
    </citation>
    <scope>NUCLEOTIDE SEQUENCE [LARGE SCALE GENOMIC DNA]</scope>
</reference>
<comment type="caution">
    <text evidence="1">The sequence shown here is derived from an EMBL/GenBank/DDBJ whole genome shotgun (WGS) entry which is preliminary data.</text>
</comment>
<dbReference type="Proteomes" id="UP000594638">
    <property type="component" value="Unassembled WGS sequence"/>
</dbReference>
<dbReference type="AlphaFoldDB" id="A0A8S0UW08"/>
<gene>
    <name evidence="1" type="ORF">OLEA9_A024646</name>
</gene>
<protein>
    <submittedName>
        <fullName evidence="1">Uncharacterized protein</fullName>
    </submittedName>
</protein>
<organism evidence="1 2">
    <name type="scientific">Olea europaea subsp. europaea</name>
    <dbReference type="NCBI Taxonomy" id="158383"/>
    <lineage>
        <taxon>Eukaryota</taxon>
        <taxon>Viridiplantae</taxon>
        <taxon>Streptophyta</taxon>
        <taxon>Embryophyta</taxon>
        <taxon>Tracheophyta</taxon>
        <taxon>Spermatophyta</taxon>
        <taxon>Magnoliopsida</taxon>
        <taxon>eudicotyledons</taxon>
        <taxon>Gunneridae</taxon>
        <taxon>Pentapetalae</taxon>
        <taxon>asterids</taxon>
        <taxon>lamiids</taxon>
        <taxon>Lamiales</taxon>
        <taxon>Oleaceae</taxon>
        <taxon>Oleeae</taxon>
        <taxon>Olea</taxon>
    </lineage>
</organism>
<accession>A0A8S0UW08</accession>
<evidence type="ECO:0000313" key="1">
    <source>
        <dbReference type="EMBL" id="CAA3022252.1"/>
    </source>
</evidence>
<name>A0A8S0UW08_OLEEU</name>
<keyword evidence="2" id="KW-1185">Reference proteome</keyword>
<dbReference type="OrthoDB" id="1749251at2759"/>
<proteinExistence type="predicted"/>